<evidence type="ECO:0000313" key="3">
    <source>
        <dbReference type="EMBL" id="MDC7689589.1"/>
    </source>
</evidence>
<evidence type="ECO:0000313" key="5">
    <source>
        <dbReference type="Proteomes" id="UP000279384"/>
    </source>
</evidence>
<name>A0A495BJL9_VOGIN</name>
<evidence type="ECO:0000313" key="4">
    <source>
        <dbReference type="EMBL" id="RKQ59956.1"/>
    </source>
</evidence>
<dbReference type="EMBL" id="RBID01000013">
    <property type="protein sequence ID" value="RKQ59956.1"/>
    <property type="molecule type" value="Genomic_DNA"/>
</dbReference>
<evidence type="ECO:0000256" key="1">
    <source>
        <dbReference type="SAM" id="Phobius"/>
    </source>
</evidence>
<feature type="transmembrane region" description="Helical" evidence="1">
    <location>
        <begin position="20"/>
        <end position="50"/>
    </location>
</feature>
<dbReference type="PANTHER" id="PTHR35342">
    <property type="entry name" value="TRICARBOXYLIC TRANSPORT PROTEIN"/>
    <property type="match status" value="1"/>
</dbReference>
<dbReference type="Proteomes" id="UP001221566">
    <property type="component" value="Unassembled WGS sequence"/>
</dbReference>
<keyword evidence="1" id="KW-0812">Transmembrane</keyword>
<feature type="transmembrane region" description="Helical" evidence="1">
    <location>
        <begin position="319"/>
        <end position="337"/>
    </location>
</feature>
<accession>A0A495BJL9</accession>
<dbReference type="InterPro" id="IPR002823">
    <property type="entry name" value="DUF112_TM"/>
</dbReference>
<feature type="transmembrane region" description="Helical" evidence="1">
    <location>
        <begin position="62"/>
        <end position="83"/>
    </location>
</feature>
<dbReference type="PANTHER" id="PTHR35342:SF5">
    <property type="entry name" value="TRICARBOXYLIC TRANSPORT PROTEIN"/>
    <property type="match status" value="1"/>
</dbReference>
<feature type="transmembrane region" description="Helical" evidence="1">
    <location>
        <begin position="465"/>
        <end position="487"/>
    </location>
</feature>
<feature type="domain" description="DUF112" evidence="2">
    <location>
        <begin position="21"/>
        <end position="441"/>
    </location>
</feature>
<evidence type="ECO:0000259" key="2">
    <source>
        <dbReference type="Pfam" id="PF01970"/>
    </source>
</evidence>
<sequence>MDSLNALFSLGFATALTPANLLWALLGCTLGTAIGVLPGVGPAVTVALLLPVTQSVDPTGALIMLAGVYYGAMFGGSTTSILLNTPGEAGSIVSALEGNKMAKMGRAGPALSTAAIGSFVAGSIATVLLTLLAPVIAGFALQLGPVETFALMMLTFAAVSAVLGNSPLKGFIALLLGLSMGLIGIEGQSGQSRFTFGLLPLIDGIDIVVVAMGLFAVGETLYTATYENKIAGRIESLKGSFWMSKDDWKRSWKPWLRGTAIGFPFGTLPAGGTEMPTFLSYSAERKLADEKTRKQFGKGAIEGVAGPEAANNAAVTGTLVPLLTLGIPTSATAAIMLSAFQQYNIVPGPLLFDTNPELVWGLIASLYIGNVMLLVLNLPLVGLWVQFLKVPRPLLYGGIIVLATMGAYALRQSWFDLMLLYIIGVLGFLMRRFDFPVVPLVVGLIVGPMAEKHFRRAMSINEGDLTVFLTHPISLVILLVTAAILVVPPLMKRRQALLDSAR</sequence>
<comment type="caution">
    <text evidence="4">The sequence shown here is derived from an EMBL/GenBank/DDBJ whole genome shotgun (WGS) entry which is preliminary data.</text>
</comment>
<organism evidence="4 5">
    <name type="scientific">Vogesella indigofera</name>
    <name type="common">Pseudomonas indigofera</name>
    <dbReference type="NCBI Taxonomy" id="45465"/>
    <lineage>
        <taxon>Bacteria</taxon>
        <taxon>Pseudomonadati</taxon>
        <taxon>Pseudomonadota</taxon>
        <taxon>Betaproteobacteria</taxon>
        <taxon>Neisseriales</taxon>
        <taxon>Chromobacteriaceae</taxon>
        <taxon>Vogesella</taxon>
    </lineage>
</organism>
<dbReference type="EMBL" id="JAQQKY010000001">
    <property type="protein sequence ID" value="MDC7689589.1"/>
    <property type="molecule type" value="Genomic_DNA"/>
</dbReference>
<reference evidence="4 5" key="1">
    <citation type="submission" date="2018-10" db="EMBL/GenBank/DDBJ databases">
        <title>Genomic Encyclopedia of Type Strains, Phase IV (KMG-IV): sequencing the most valuable type-strain genomes for metagenomic binning, comparative biology and taxonomic classification.</title>
        <authorList>
            <person name="Goeker M."/>
        </authorList>
    </citation>
    <scope>NUCLEOTIDE SEQUENCE [LARGE SCALE GENOMIC DNA]</scope>
    <source>
        <strain evidence="4 5">DSM 3303</strain>
    </source>
</reference>
<gene>
    <name evidence="4" type="ORF">C8E02_1298</name>
    <name evidence="3" type="ORF">PQU93_02135</name>
</gene>
<feature type="transmembrane region" description="Helical" evidence="1">
    <location>
        <begin position="114"/>
        <end position="141"/>
    </location>
</feature>
<keyword evidence="1" id="KW-1133">Transmembrane helix</keyword>
<feature type="transmembrane region" description="Helical" evidence="1">
    <location>
        <begin position="194"/>
        <end position="217"/>
    </location>
</feature>
<reference evidence="3 6" key="2">
    <citation type="submission" date="2023-01" db="EMBL/GenBank/DDBJ databases">
        <title>Novel species of the genus Vogesella isolated from rivers.</title>
        <authorList>
            <person name="Lu H."/>
        </authorList>
    </citation>
    <scope>NUCLEOTIDE SEQUENCE [LARGE SCALE GENOMIC DNA]</scope>
    <source>
        <strain evidence="3 6">SH7W</strain>
    </source>
</reference>
<dbReference type="AlphaFoldDB" id="A0A495BJL9"/>
<dbReference type="Proteomes" id="UP000279384">
    <property type="component" value="Unassembled WGS sequence"/>
</dbReference>
<evidence type="ECO:0000313" key="6">
    <source>
        <dbReference type="Proteomes" id="UP001221566"/>
    </source>
</evidence>
<keyword evidence="1" id="KW-0472">Membrane</keyword>
<proteinExistence type="predicted"/>
<feature type="transmembrane region" description="Helical" evidence="1">
    <location>
        <begin position="393"/>
        <end position="410"/>
    </location>
</feature>
<protein>
    <submittedName>
        <fullName evidence="4">Putative tricarboxylic transport membrane protein</fullName>
    </submittedName>
    <submittedName>
        <fullName evidence="3">Tripartite tricarboxylate transporter permease</fullName>
    </submittedName>
</protein>
<dbReference type="Pfam" id="PF01970">
    <property type="entry name" value="TctA"/>
    <property type="match status" value="1"/>
</dbReference>
<feature type="transmembrane region" description="Helical" evidence="1">
    <location>
        <begin position="358"/>
        <end position="387"/>
    </location>
</feature>
<keyword evidence="6" id="KW-1185">Reference proteome</keyword>
<dbReference type="RefSeq" id="WP_047966571.1">
    <property type="nucleotide sequence ID" value="NZ_JAQQKY010000001.1"/>
</dbReference>